<evidence type="ECO:0000256" key="3">
    <source>
        <dbReference type="ARBA" id="ARBA00013036"/>
    </source>
</evidence>
<dbReference type="GO" id="GO:0010181">
    <property type="term" value="F:FMN binding"/>
    <property type="evidence" value="ECO:0007669"/>
    <property type="project" value="TreeGrafter"/>
</dbReference>
<evidence type="ECO:0000256" key="2">
    <source>
        <dbReference type="ARBA" id="ARBA00008014"/>
    </source>
</evidence>
<keyword evidence="6" id="KW-0456">Lyase</keyword>
<evidence type="ECO:0000313" key="7">
    <source>
        <dbReference type="EMBL" id="GAJ23644.1"/>
    </source>
</evidence>
<comment type="caution">
    <text evidence="7">The sequence shown here is derived from an EMBL/GenBank/DDBJ whole genome shotgun (WGS) entry which is preliminary data.</text>
</comment>
<dbReference type="GO" id="GO:0008652">
    <property type="term" value="P:amino acid biosynthetic process"/>
    <property type="evidence" value="ECO:0007669"/>
    <property type="project" value="UniProtKB-KW"/>
</dbReference>
<dbReference type="GO" id="GO:0004107">
    <property type="term" value="F:chorismate synthase activity"/>
    <property type="evidence" value="ECO:0007669"/>
    <property type="project" value="UniProtKB-EC"/>
</dbReference>
<gene>
    <name evidence="7" type="ORF">S12H4_59162</name>
</gene>
<accession>X1V1S9</accession>
<evidence type="ECO:0000256" key="1">
    <source>
        <dbReference type="ARBA" id="ARBA00005044"/>
    </source>
</evidence>
<dbReference type="GO" id="GO:0009073">
    <property type="term" value="P:aromatic amino acid family biosynthetic process"/>
    <property type="evidence" value="ECO:0007669"/>
    <property type="project" value="UniProtKB-KW"/>
</dbReference>
<dbReference type="Pfam" id="PF01264">
    <property type="entry name" value="Chorismate_synt"/>
    <property type="match status" value="1"/>
</dbReference>
<dbReference type="Gene3D" id="3.60.150.10">
    <property type="entry name" value="Chorismate synthase AroC"/>
    <property type="match status" value="1"/>
</dbReference>
<evidence type="ECO:0000256" key="6">
    <source>
        <dbReference type="ARBA" id="ARBA00023239"/>
    </source>
</evidence>
<dbReference type="AlphaFoldDB" id="X1V1S9"/>
<dbReference type="PANTHER" id="PTHR21085">
    <property type="entry name" value="CHORISMATE SYNTHASE"/>
    <property type="match status" value="1"/>
</dbReference>
<keyword evidence="5" id="KW-0057">Aromatic amino acid biosynthesis</keyword>
<dbReference type="EMBL" id="BARW01038582">
    <property type="protein sequence ID" value="GAJ23644.1"/>
    <property type="molecule type" value="Genomic_DNA"/>
</dbReference>
<proteinExistence type="inferred from homology"/>
<dbReference type="InterPro" id="IPR020541">
    <property type="entry name" value="Chorismate_synthase_CS"/>
</dbReference>
<protein>
    <recommendedName>
        <fullName evidence="3">chorismate synthase</fullName>
        <ecNumber evidence="3">4.2.3.5</ecNumber>
    </recommendedName>
</protein>
<dbReference type="EC" id="4.2.3.5" evidence="3"/>
<comment type="pathway">
    <text evidence="1">Metabolic intermediate biosynthesis; chorismate biosynthesis; chorismate from D-erythrose 4-phosphate and phosphoenolpyruvate: step 7/7.</text>
</comment>
<dbReference type="PANTHER" id="PTHR21085:SF0">
    <property type="entry name" value="CHORISMATE SYNTHASE"/>
    <property type="match status" value="1"/>
</dbReference>
<name>X1V1S9_9ZZZZ</name>
<dbReference type="SUPFAM" id="SSF103263">
    <property type="entry name" value="Chorismate synthase, AroC"/>
    <property type="match status" value="1"/>
</dbReference>
<comment type="similarity">
    <text evidence="2">Belongs to the chorismate synthase family.</text>
</comment>
<organism evidence="7">
    <name type="scientific">marine sediment metagenome</name>
    <dbReference type="NCBI Taxonomy" id="412755"/>
    <lineage>
        <taxon>unclassified sequences</taxon>
        <taxon>metagenomes</taxon>
        <taxon>ecological metagenomes</taxon>
    </lineage>
</organism>
<evidence type="ECO:0000256" key="4">
    <source>
        <dbReference type="ARBA" id="ARBA00022605"/>
    </source>
</evidence>
<dbReference type="GO" id="GO:0005829">
    <property type="term" value="C:cytosol"/>
    <property type="evidence" value="ECO:0007669"/>
    <property type="project" value="TreeGrafter"/>
</dbReference>
<dbReference type="GO" id="GO:0009423">
    <property type="term" value="P:chorismate biosynthetic process"/>
    <property type="evidence" value="ECO:0007669"/>
    <property type="project" value="UniProtKB-UniPathway"/>
</dbReference>
<feature type="non-terminal residue" evidence="7">
    <location>
        <position position="76"/>
    </location>
</feature>
<dbReference type="InterPro" id="IPR000453">
    <property type="entry name" value="Chorismate_synth"/>
</dbReference>
<evidence type="ECO:0000256" key="5">
    <source>
        <dbReference type="ARBA" id="ARBA00023141"/>
    </source>
</evidence>
<keyword evidence="4" id="KW-0028">Amino-acid biosynthesis</keyword>
<dbReference type="PROSITE" id="PS00787">
    <property type="entry name" value="CHORISMATE_SYNTHASE_1"/>
    <property type="match status" value="1"/>
</dbReference>
<sequence length="76" mass="8108">MSNSLGKIFTVTNFGESHGQCIGIIVDGCPAGLTITEKDFQREVDKRKSVTGAMSTPRTEADKVEVLSGVFNDATT</sequence>
<dbReference type="InterPro" id="IPR035904">
    <property type="entry name" value="Chorismate_synth_AroC_sf"/>
</dbReference>
<dbReference type="UniPathway" id="UPA00053">
    <property type="reaction ID" value="UER00090"/>
</dbReference>
<reference evidence="7" key="1">
    <citation type="journal article" date="2014" name="Front. Microbiol.">
        <title>High frequency of phylogenetically diverse reductive dehalogenase-homologous genes in deep subseafloor sedimentary metagenomes.</title>
        <authorList>
            <person name="Kawai M."/>
            <person name="Futagami T."/>
            <person name="Toyoda A."/>
            <person name="Takaki Y."/>
            <person name="Nishi S."/>
            <person name="Hori S."/>
            <person name="Arai W."/>
            <person name="Tsubouchi T."/>
            <person name="Morono Y."/>
            <person name="Uchiyama I."/>
            <person name="Ito T."/>
            <person name="Fujiyama A."/>
            <person name="Inagaki F."/>
            <person name="Takami H."/>
        </authorList>
    </citation>
    <scope>NUCLEOTIDE SEQUENCE</scope>
    <source>
        <strain evidence="7">Expedition CK06-06</strain>
    </source>
</reference>